<dbReference type="PANTHER" id="PTHR44688">
    <property type="entry name" value="DNA-BINDING TRANSCRIPTIONAL ACTIVATOR DEVR_DOSR"/>
    <property type="match status" value="1"/>
</dbReference>
<evidence type="ECO:0000313" key="9">
    <source>
        <dbReference type="EMBL" id="EIJ36746.1"/>
    </source>
</evidence>
<sequence length="212" mass="23443">MTSQERVYVVDDDLSVREALSSLIRSTGLQVETYPSAAEFLASPRQAGVACLVLDVRMPGLSGLELQTQLKQLDVSIPIIFITGHGDIPMAVWAMKKGAVEFLSKPFSDDDLLSAIRVALDQAHASHQEENEIGEIRRRYALLTGREREVITYMVKGALNKQAAAELGVSEMTVKVHRHNIMHKMGVATLPDLVRMMERLNAASSTRQQDKS</sequence>
<proteinExistence type="predicted"/>
<dbReference type="PRINTS" id="PR00038">
    <property type="entry name" value="HTHLUXR"/>
</dbReference>
<dbReference type="RefSeq" id="WP_002710614.1">
    <property type="nucleotide sequence ID" value="NZ_JH651384.1"/>
</dbReference>
<dbReference type="Pfam" id="PF00072">
    <property type="entry name" value="Response_reg"/>
    <property type="match status" value="1"/>
</dbReference>
<name>A0A656HMJ4_THINJ</name>
<dbReference type="InterPro" id="IPR036388">
    <property type="entry name" value="WH-like_DNA-bd_sf"/>
</dbReference>
<dbReference type="GO" id="GO:0000160">
    <property type="term" value="P:phosphorelay signal transduction system"/>
    <property type="evidence" value="ECO:0007669"/>
    <property type="project" value="UniProtKB-KW"/>
</dbReference>
<evidence type="ECO:0000256" key="3">
    <source>
        <dbReference type="ARBA" id="ARBA00023015"/>
    </source>
</evidence>
<dbReference type="PROSITE" id="PS50043">
    <property type="entry name" value="HTH_LUXR_2"/>
    <property type="match status" value="1"/>
</dbReference>
<dbReference type="EMBL" id="JH651384">
    <property type="protein sequence ID" value="EIJ36746.1"/>
    <property type="molecule type" value="Genomic_DNA"/>
</dbReference>
<evidence type="ECO:0000259" key="7">
    <source>
        <dbReference type="PROSITE" id="PS50043"/>
    </source>
</evidence>
<dbReference type="InterPro" id="IPR011006">
    <property type="entry name" value="CheY-like_superfamily"/>
</dbReference>
<evidence type="ECO:0000256" key="5">
    <source>
        <dbReference type="ARBA" id="ARBA00023163"/>
    </source>
</evidence>
<dbReference type="InterPro" id="IPR001789">
    <property type="entry name" value="Sig_transdc_resp-reg_receiver"/>
</dbReference>
<dbReference type="OrthoDB" id="5700660at2"/>
<dbReference type="CDD" id="cd06170">
    <property type="entry name" value="LuxR_C_like"/>
    <property type="match status" value="1"/>
</dbReference>
<organism evidence="9 10">
    <name type="scientific">Thiothrix nivea (strain ATCC 35100 / DSM 5205 / JP2)</name>
    <dbReference type="NCBI Taxonomy" id="870187"/>
    <lineage>
        <taxon>Bacteria</taxon>
        <taxon>Pseudomonadati</taxon>
        <taxon>Pseudomonadota</taxon>
        <taxon>Gammaproteobacteria</taxon>
        <taxon>Thiotrichales</taxon>
        <taxon>Thiotrichaceae</taxon>
        <taxon>Thiothrix</taxon>
    </lineage>
</organism>
<feature type="domain" description="HTH luxR-type" evidence="7">
    <location>
        <begin position="136"/>
        <end position="201"/>
    </location>
</feature>
<reference evidence="10" key="1">
    <citation type="journal article" date="2011" name="Stand. Genomic Sci.">
        <title>Genome sequence of the filamentous, gliding Thiothrix nivea neotype strain (JP2(T)).</title>
        <authorList>
            <person name="Lapidus A."/>
            <person name="Nolan M."/>
            <person name="Lucas S."/>
            <person name="Glavina Del Rio T."/>
            <person name="Tice H."/>
            <person name="Cheng J.F."/>
            <person name="Tapia R."/>
            <person name="Han C."/>
            <person name="Goodwin L."/>
            <person name="Pitluck S."/>
            <person name="Liolios K."/>
            <person name="Pagani I."/>
            <person name="Ivanova N."/>
            <person name="Huntemann M."/>
            <person name="Mavromatis K."/>
            <person name="Mikhailova N."/>
            <person name="Pati A."/>
            <person name="Chen A."/>
            <person name="Palaniappan K."/>
            <person name="Land M."/>
            <person name="Brambilla E.M."/>
            <person name="Rohde M."/>
            <person name="Abt B."/>
            <person name="Verbarg S."/>
            <person name="Goker M."/>
            <person name="Bristow J."/>
            <person name="Eisen J.A."/>
            <person name="Markowitz V."/>
            <person name="Hugenholtz P."/>
            <person name="Kyrpides N.C."/>
            <person name="Klenk H.P."/>
            <person name="Woyke T."/>
        </authorList>
    </citation>
    <scope>NUCLEOTIDE SEQUENCE [LARGE SCALE GENOMIC DNA]</scope>
    <source>
        <strain evidence="10">ATCC 35100 / DSM 5205 / JP2</strain>
    </source>
</reference>
<dbReference type="AlphaFoldDB" id="A0A656HMJ4"/>
<dbReference type="SMART" id="SM00421">
    <property type="entry name" value="HTH_LUXR"/>
    <property type="match status" value="1"/>
</dbReference>
<evidence type="ECO:0000256" key="2">
    <source>
        <dbReference type="ARBA" id="ARBA00023012"/>
    </source>
</evidence>
<evidence type="ECO:0000256" key="1">
    <source>
        <dbReference type="ARBA" id="ARBA00022553"/>
    </source>
</evidence>
<evidence type="ECO:0000256" key="6">
    <source>
        <dbReference type="PROSITE-ProRule" id="PRU00169"/>
    </source>
</evidence>
<dbReference type="Proteomes" id="UP000005317">
    <property type="component" value="Unassembled WGS sequence"/>
</dbReference>
<dbReference type="PANTHER" id="PTHR44688:SF16">
    <property type="entry name" value="DNA-BINDING TRANSCRIPTIONAL ACTIVATOR DEVR_DOSR"/>
    <property type="match status" value="1"/>
</dbReference>
<feature type="domain" description="Response regulatory" evidence="8">
    <location>
        <begin position="6"/>
        <end position="120"/>
    </location>
</feature>
<gene>
    <name evidence="9" type="ORF">Thini_4262</name>
</gene>
<dbReference type="Pfam" id="PF00196">
    <property type="entry name" value="GerE"/>
    <property type="match status" value="1"/>
</dbReference>
<dbReference type="GO" id="GO:0003677">
    <property type="term" value="F:DNA binding"/>
    <property type="evidence" value="ECO:0007669"/>
    <property type="project" value="UniProtKB-KW"/>
</dbReference>
<dbReference type="Gene3D" id="3.40.50.2300">
    <property type="match status" value="1"/>
</dbReference>
<dbReference type="InterPro" id="IPR000792">
    <property type="entry name" value="Tscrpt_reg_LuxR_C"/>
</dbReference>
<dbReference type="PROSITE" id="PS50110">
    <property type="entry name" value="RESPONSE_REGULATORY"/>
    <property type="match status" value="1"/>
</dbReference>
<feature type="modified residue" description="4-aspartylphosphate" evidence="6">
    <location>
        <position position="55"/>
    </location>
</feature>
<keyword evidence="2" id="KW-0902">Two-component regulatory system</keyword>
<dbReference type="InterPro" id="IPR016032">
    <property type="entry name" value="Sig_transdc_resp-reg_C-effctor"/>
</dbReference>
<dbReference type="SUPFAM" id="SSF46894">
    <property type="entry name" value="C-terminal effector domain of the bipartite response regulators"/>
    <property type="match status" value="1"/>
</dbReference>
<evidence type="ECO:0000259" key="8">
    <source>
        <dbReference type="PROSITE" id="PS50110"/>
    </source>
</evidence>
<keyword evidence="3" id="KW-0805">Transcription regulation</keyword>
<keyword evidence="5" id="KW-0804">Transcription</keyword>
<evidence type="ECO:0000313" key="10">
    <source>
        <dbReference type="Proteomes" id="UP000005317"/>
    </source>
</evidence>
<keyword evidence="4" id="KW-0238">DNA-binding</keyword>
<dbReference type="FunFam" id="3.40.50.2300:FF:000018">
    <property type="entry name" value="DNA-binding transcriptional regulator NtrC"/>
    <property type="match status" value="1"/>
</dbReference>
<keyword evidence="10" id="KW-1185">Reference proteome</keyword>
<dbReference type="GO" id="GO:0006355">
    <property type="term" value="P:regulation of DNA-templated transcription"/>
    <property type="evidence" value="ECO:0007669"/>
    <property type="project" value="InterPro"/>
</dbReference>
<accession>A0A656HMJ4</accession>
<dbReference type="SMART" id="SM00448">
    <property type="entry name" value="REC"/>
    <property type="match status" value="1"/>
</dbReference>
<evidence type="ECO:0000256" key="4">
    <source>
        <dbReference type="ARBA" id="ARBA00023125"/>
    </source>
</evidence>
<dbReference type="Gene3D" id="1.10.10.10">
    <property type="entry name" value="Winged helix-like DNA-binding domain superfamily/Winged helix DNA-binding domain"/>
    <property type="match status" value="1"/>
</dbReference>
<dbReference type="CDD" id="cd17537">
    <property type="entry name" value="REC_FixJ"/>
    <property type="match status" value="1"/>
</dbReference>
<dbReference type="SUPFAM" id="SSF52172">
    <property type="entry name" value="CheY-like"/>
    <property type="match status" value="1"/>
</dbReference>
<protein>
    <submittedName>
        <fullName evidence="9">Two component transcriptional regulator, LuxR family</fullName>
    </submittedName>
</protein>
<keyword evidence="1 6" id="KW-0597">Phosphoprotein</keyword>